<feature type="transmembrane region" description="Helical" evidence="12">
    <location>
        <begin position="854"/>
        <end position="873"/>
    </location>
</feature>
<dbReference type="SMART" id="SM00752">
    <property type="entry name" value="HTTM"/>
    <property type="match status" value="1"/>
</dbReference>
<organism evidence="14 15">
    <name type="scientific">Arctia plantaginis</name>
    <name type="common">Wood tiger moth</name>
    <name type="synonym">Phalaena plantaginis</name>
    <dbReference type="NCBI Taxonomy" id="874455"/>
    <lineage>
        <taxon>Eukaryota</taxon>
        <taxon>Metazoa</taxon>
        <taxon>Ecdysozoa</taxon>
        <taxon>Arthropoda</taxon>
        <taxon>Hexapoda</taxon>
        <taxon>Insecta</taxon>
        <taxon>Pterygota</taxon>
        <taxon>Neoptera</taxon>
        <taxon>Endopterygota</taxon>
        <taxon>Lepidoptera</taxon>
        <taxon>Glossata</taxon>
        <taxon>Ditrysia</taxon>
        <taxon>Noctuoidea</taxon>
        <taxon>Erebidae</taxon>
        <taxon>Arctiinae</taxon>
        <taxon>Arctia</taxon>
    </lineage>
</organism>
<keyword evidence="3" id="KW-0808">Transferase</keyword>
<comment type="subcellular location">
    <subcellularLocation>
        <location evidence="1">Endomembrane system</location>
        <topology evidence="1">Multi-pass membrane protein</topology>
    </subcellularLocation>
</comment>
<evidence type="ECO:0000256" key="3">
    <source>
        <dbReference type="ARBA" id="ARBA00022679"/>
    </source>
</evidence>
<evidence type="ECO:0000313" key="14">
    <source>
        <dbReference type="EMBL" id="CAB3243462.1"/>
    </source>
</evidence>
<evidence type="ECO:0000256" key="4">
    <source>
        <dbReference type="ARBA" id="ARBA00022692"/>
    </source>
</evidence>
<dbReference type="PANTHER" id="PTHR12639">
    <property type="entry name" value="VITAMIN K-DEPENDENT GAMMA-CARBOXYLASE"/>
    <property type="match status" value="1"/>
</dbReference>
<sequence>MIAKEKAQVVYRKLDEKCLQQFGFHLKDVTFTKIVDYMYAPKDSSSLAVTRILFGLAMLFDIPDERGGASMVQRWGNPKICHFPLVPILQPIPLPYMALVYAALWFGALGIMLGYHYTIAAPMFTICYWYLFLIEKSYWNNHSYLFGLVALLISCTEANCYWSLDTKLQYTKKKSTVPYWNYFILKYQFFILYFMAGMKKGTAEWLTGYSVQNLSEHWVFDPFKYFLTVPQTDYIVVHWFVFIFDLTVAIWMMCAYTRHVAMVFCGLFHLMNSRLFRIGMFPWVCLATMPLYYPFDWPKRIASYTKTHYICIKNYISSKVTELIHNYIYLSSVTCGAKDAKDYNEVQSENLKDNTNELIKGTKYDNIKEIPKTKEVIENRDATTTMQQKELPEMKDVGTDTDANDDSQKKKRTIYLIALYVLLQAFLPFSHFITKGYNNWTNGLYGYSWDMMVHTWDSSSLVVKVIDNNSKAEVYIDSQHNTPNDRWSRHGDMIYQYAQCLKENIEMHSSETNSDDPSQFTNKNISIYVDIWCSMNGRFFQRMFDSKVDLLKASWTPFSKVSYLMPLLDEGKDWRKNLDVISNEVHSWSNNSDVVFFADFPGYDQEKYIPPDFTNVTLTILEGTVAYEPEILENRIGQSYKLTSREHIKVPSGTLHKVLNIGENPAFYMYTFFNETENNIEKDLPKMMSYNLDITPNYSYIFDFESEFIHSNYRKWMTENWTVAFYYVGVYMAFIFGGQYYMQNRPRFELRRTLMIWNCSLAAFSIMGACRTLPEFIHVLRNYGIYHSICVPSFIEQDKVSGFWTWMFVLSKLPELGDTVFIVLRKKPLIFLHWYHHITVLLYTWYSFTEYTSSARWFVVMNYCVHSVMYSYYALVSMGKYPPKMLAMTITFLQLSQMIVGCAINIWAHNYMTSSNQHSCHISQINIKLSMAMYFSYFVLFAQFFYKAYLSPKTNKKAKIEPIPDVPIKKNNYNNGYPRQRNGVVAH</sequence>
<keyword evidence="6 12" id="KW-1133">Transmembrane helix</keyword>
<dbReference type="PROSITE" id="PS01188">
    <property type="entry name" value="ELO"/>
    <property type="match status" value="1"/>
</dbReference>
<dbReference type="GO" id="GO:0006633">
    <property type="term" value="P:fatty acid biosynthetic process"/>
    <property type="evidence" value="ECO:0007669"/>
    <property type="project" value="UniProtKB-KW"/>
</dbReference>
<evidence type="ECO:0000256" key="12">
    <source>
        <dbReference type="SAM" id="Phobius"/>
    </source>
</evidence>
<dbReference type="InterPro" id="IPR007782">
    <property type="entry name" value="VKG_COase"/>
</dbReference>
<reference evidence="14 15" key="1">
    <citation type="submission" date="2020-04" db="EMBL/GenBank/DDBJ databases">
        <authorList>
            <person name="Wallbank WR R."/>
            <person name="Pardo Diaz C."/>
            <person name="Kozak K."/>
            <person name="Martin S."/>
            <person name="Jiggins C."/>
            <person name="Moest M."/>
            <person name="Warren A I."/>
            <person name="Byers J.R.P. K."/>
            <person name="Montejo-Kovacevich G."/>
            <person name="Yen C E."/>
        </authorList>
    </citation>
    <scope>NUCLEOTIDE SEQUENCE [LARGE SCALE GENOMIC DNA]</scope>
</reference>
<keyword evidence="9" id="KW-1015">Disulfide bond</keyword>
<dbReference type="InterPro" id="IPR011020">
    <property type="entry name" value="HTTM-like"/>
</dbReference>
<dbReference type="Pfam" id="PF22777">
    <property type="entry name" value="VKGC_lumenal_dom"/>
    <property type="match status" value="1"/>
</dbReference>
<dbReference type="GO" id="GO:0016020">
    <property type="term" value="C:membrane"/>
    <property type="evidence" value="ECO:0007669"/>
    <property type="project" value="InterPro"/>
</dbReference>
<dbReference type="InterPro" id="IPR002076">
    <property type="entry name" value="ELO_fam"/>
</dbReference>
<keyword evidence="2" id="KW-0444">Lipid biosynthesis</keyword>
<dbReference type="PANTHER" id="PTHR12639:SF6">
    <property type="entry name" value="VITAMIN K-DEPENDENT GAMMA-CARBOXYLASE"/>
    <property type="match status" value="1"/>
</dbReference>
<feature type="transmembrane region" description="Helical" evidence="12">
    <location>
        <begin position="234"/>
        <end position="254"/>
    </location>
</feature>
<dbReference type="Proteomes" id="UP000494106">
    <property type="component" value="Unassembled WGS sequence"/>
</dbReference>
<feature type="transmembrane region" description="Helical" evidence="12">
    <location>
        <begin position="275"/>
        <end position="293"/>
    </location>
</feature>
<dbReference type="InterPro" id="IPR030457">
    <property type="entry name" value="ELO_CS"/>
</dbReference>
<dbReference type="EMBL" id="CADEBC010000519">
    <property type="protein sequence ID" value="CAB3243462.1"/>
    <property type="molecule type" value="Genomic_DNA"/>
</dbReference>
<feature type="domain" description="HTTM-like" evidence="13">
    <location>
        <begin position="39"/>
        <end position="297"/>
    </location>
</feature>
<dbReference type="InterPro" id="IPR053934">
    <property type="entry name" value="HTTM_dom"/>
</dbReference>
<feature type="transmembrane region" description="Helical" evidence="12">
    <location>
        <begin position="927"/>
        <end position="946"/>
    </location>
</feature>
<feature type="transmembrane region" description="Helical" evidence="12">
    <location>
        <begin position="98"/>
        <end position="131"/>
    </location>
</feature>
<keyword evidence="10" id="KW-0275">Fatty acid biosynthesis</keyword>
<dbReference type="AlphaFoldDB" id="A0A8S1A8F1"/>
<gene>
    <name evidence="14" type="ORF">APLA_LOCUS9498</name>
</gene>
<feature type="transmembrane region" description="Helical" evidence="12">
    <location>
        <begin position="176"/>
        <end position="196"/>
    </location>
</feature>
<feature type="transmembrane region" description="Helical" evidence="12">
    <location>
        <begin position="723"/>
        <end position="742"/>
    </location>
</feature>
<keyword evidence="15" id="KW-1185">Reference proteome</keyword>
<protein>
    <recommendedName>
        <fullName evidence="13">HTTM-like domain-containing protein</fullName>
    </recommendedName>
</protein>
<dbReference type="Pfam" id="PF01151">
    <property type="entry name" value="ELO"/>
    <property type="match status" value="1"/>
</dbReference>
<evidence type="ECO:0000256" key="7">
    <source>
        <dbReference type="ARBA" id="ARBA00023098"/>
    </source>
</evidence>
<comment type="caution">
    <text evidence="14">The sequence shown here is derived from an EMBL/GenBank/DDBJ whole genome shotgun (WGS) entry which is preliminary data.</text>
</comment>
<dbReference type="GO" id="GO:0012505">
    <property type="term" value="C:endomembrane system"/>
    <property type="evidence" value="ECO:0007669"/>
    <property type="project" value="UniProtKB-SubCell"/>
</dbReference>
<keyword evidence="11" id="KW-0456">Lyase</keyword>
<evidence type="ECO:0000256" key="9">
    <source>
        <dbReference type="ARBA" id="ARBA00023157"/>
    </source>
</evidence>
<dbReference type="GO" id="GO:0008488">
    <property type="term" value="F:gamma-glutamyl carboxylase activity"/>
    <property type="evidence" value="ECO:0007669"/>
    <property type="project" value="InterPro"/>
</dbReference>
<dbReference type="InterPro" id="IPR053935">
    <property type="entry name" value="VKGC_lumenal_dom"/>
</dbReference>
<proteinExistence type="predicted"/>
<dbReference type="OrthoDB" id="206689at2759"/>
<feature type="transmembrane region" description="Helical" evidence="12">
    <location>
        <begin position="885"/>
        <end position="907"/>
    </location>
</feature>
<evidence type="ECO:0000256" key="1">
    <source>
        <dbReference type="ARBA" id="ARBA00004127"/>
    </source>
</evidence>
<accession>A0A8S1A8F1</accession>
<evidence type="ECO:0000256" key="2">
    <source>
        <dbReference type="ARBA" id="ARBA00022516"/>
    </source>
</evidence>
<evidence type="ECO:0000259" key="13">
    <source>
        <dbReference type="SMART" id="SM00752"/>
    </source>
</evidence>
<dbReference type="Pfam" id="PF05090">
    <property type="entry name" value="HTTM"/>
    <property type="match status" value="1"/>
</dbReference>
<evidence type="ECO:0000313" key="15">
    <source>
        <dbReference type="Proteomes" id="UP000494106"/>
    </source>
</evidence>
<keyword evidence="5" id="KW-0276">Fatty acid metabolism</keyword>
<evidence type="ECO:0000256" key="11">
    <source>
        <dbReference type="ARBA" id="ARBA00023239"/>
    </source>
</evidence>
<evidence type="ECO:0000256" key="10">
    <source>
        <dbReference type="ARBA" id="ARBA00023160"/>
    </source>
</evidence>
<name>A0A8S1A8F1_ARCPL</name>
<feature type="transmembrane region" description="Helical" evidence="12">
    <location>
        <begin position="143"/>
        <end position="164"/>
    </location>
</feature>
<dbReference type="GO" id="GO:0019842">
    <property type="term" value="F:vitamin binding"/>
    <property type="evidence" value="ECO:0007669"/>
    <property type="project" value="TreeGrafter"/>
</dbReference>
<keyword evidence="4 12" id="KW-0812">Transmembrane</keyword>
<evidence type="ECO:0000256" key="8">
    <source>
        <dbReference type="ARBA" id="ARBA00023136"/>
    </source>
</evidence>
<evidence type="ECO:0000256" key="6">
    <source>
        <dbReference type="ARBA" id="ARBA00022989"/>
    </source>
</evidence>
<keyword evidence="8 12" id="KW-0472">Membrane</keyword>
<dbReference type="GO" id="GO:0009922">
    <property type="term" value="F:fatty acid elongase activity"/>
    <property type="evidence" value="ECO:0007669"/>
    <property type="project" value="InterPro"/>
</dbReference>
<feature type="transmembrane region" description="Helical" evidence="12">
    <location>
        <begin position="829"/>
        <end position="848"/>
    </location>
</feature>
<evidence type="ECO:0000256" key="5">
    <source>
        <dbReference type="ARBA" id="ARBA00022832"/>
    </source>
</evidence>
<feature type="transmembrane region" description="Helical" evidence="12">
    <location>
        <begin position="414"/>
        <end position="433"/>
    </location>
</feature>
<keyword evidence="7" id="KW-0443">Lipid metabolism</keyword>